<keyword evidence="4" id="KW-1185">Reference proteome</keyword>
<gene>
    <name evidence="3" type="ORF">ACFOOQ_09020</name>
</gene>
<evidence type="ECO:0000313" key="4">
    <source>
        <dbReference type="Proteomes" id="UP001595711"/>
    </source>
</evidence>
<proteinExistence type="predicted"/>
<feature type="region of interest" description="Disordered" evidence="1">
    <location>
        <begin position="32"/>
        <end position="55"/>
    </location>
</feature>
<evidence type="ECO:0000313" key="3">
    <source>
        <dbReference type="EMBL" id="MFC3675681.1"/>
    </source>
</evidence>
<feature type="chain" id="PRO_5045966439" evidence="2">
    <location>
        <begin position="26"/>
        <end position="283"/>
    </location>
</feature>
<dbReference type="EMBL" id="JBHRYJ010000001">
    <property type="protein sequence ID" value="MFC3675681.1"/>
    <property type="molecule type" value="Genomic_DNA"/>
</dbReference>
<dbReference type="Pfam" id="PF13371">
    <property type="entry name" value="TPR_9"/>
    <property type="match status" value="1"/>
</dbReference>
<feature type="signal peptide" evidence="2">
    <location>
        <begin position="1"/>
        <end position="25"/>
    </location>
</feature>
<sequence length="283" mass="30035">MHLRNIVPPAAIASLALLLAVPALAAGEVKPAPAPRAATAAPDKASPARPAGQADSRALDELAYQDCLAAVRKNPEDGFATATTWQANGGGLAAGHCAALALVELKHYADAADRMEKLLPLAEKQAPQMTVAILDQAANAWLLAELPQRARQLMDIAVKAQPNQIELRIDRAMALAALDDYNGARQDLDVALSLDPTRDDAYALRAAARRHLKDNAGAMEDVETALAIDARSPEALLERGILRFEKGDLAGAHKDFLQVRLLAPDTAAAVSAGKYIEQMDVRQ</sequence>
<reference evidence="4" key="1">
    <citation type="journal article" date="2019" name="Int. J. Syst. Evol. Microbiol.">
        <title>The Global Catalogue of Microorganisms (GCM) 10K type strain sequencing project: providing services to taxonomists for standard genome sequencing and annotation.</title>
        <authorList>
            <consortium name="The Broad Institute Genomics Platform"/>
            <consortium name="The Broad Institute Genome Sequencing Center for Infectious Disease"/>
            <person name="Wu L."/>
            <person name="Ma J."/>
        </authorList>
    </citation>
    <scope>NUCLEOTIDE SEQUENCE [LARGE SCALE GENOMIC DNA]</scope>
    <source>
        <strain evidence="4">KCTC 42182</strain>
    </source>
</reference>
<keyword evidence="2" id="KW-0732">Signal</keyword>
<dbReference type="InterPro" id="IPR019734">
    <property type="entry name" value="TPR_rpt"/>
</dbReference>
<dbReference type="Proteomes" id="UP001595711">
    <property type="component" value="Unassembled WGS sequence"/>
</dbReference>
<dbReference type="SMART" id="SM00028">
    <property type="entry name" value="TPR"/>
    <property type="match status" value="3"/>
</dbReference>
<comment type="caution">
    <text evidence="3">The sequence shown here is derived from an EMBL/GenBank/DDBJ whole genome shotgun (WGS) entry which is preliminary data.</text>
</comment>
<dbReference type="InterPro" id="IPR044650">
    <property type="entry name" value="SRFR1-like"/>
</dbReference>
<protein>
    <submittedName>
        <fullName evidence="3">Tetratricopeptide repeat protein</fullName>
    </submittedName>
</protein>
<dbReference type="PANTHER" id="PTHR44749">
    <property type="entry name" value="SUPPRESSOR OF RPS4-RLD 1"/>
    <property type="match status" value="1"/>
</dbReference>
<organism evidence="3 4">
    <name type="scientific">Ferrovibrio xuzhouensis</name>
    <dbReference type="NCBI Taxonomy" id="1576914"/>
    <lineage>
        <taxon>Bacteria</taxon>
        <taxon>Pseudomonadati</taxon>
        <taxon>Pseudomonadota</taxon>
        <taxon>Alphaproteobacteria</taxon>
        <taxon>Rhodospirillales</taxon>
        <taxon>Rhodospirillaceae</taxon>
        <taxon>Ferrovibrio</taxon>
    </lineage>
</organism>
<evidence type="ECO:0000256" key="2">
    <source>
        <dbReference type="SAM" id="SignalP"/>
    </source>
</evidence>
<dbReference type="InterPro" id="IPR011990">
    <property type="entry name" value="TPR-like_helical_dom_sf"/>
</dbReference>
<feature type="compositionally biased region" description="Low complexity" evidence="1">
    <location>
        <begin position="35"/>
        <end position="48"/>
    </location>
</feature>
<accession>A0ABV7VFT5</accession>
<evidence type="ECO:0000256" key="1">
    <source>
        <dbReference type="SAM" id="MobiDB-lite"/>
    </source>
</evidence>
<dbReference type="SUPFAM" id="SSF48452">
    <property type="entry name" value="TPR-like"/>
    <property type="match status" value="1"/>
</dbReference>
<dbReference type="PANTHER" id="PTHR44749:SF1">
    <property type="entry name" value="TETRATRICOPEPTIDE-LIKE HELICAL DOMAIN-CONTAINING PROTEIN"/>
    <property type="match status" value="1"/>
</dbReference>
<dbReference type="RefSeq" id="WP_379724709.1">
    <property type="nucleotide sequence ID" value="NZ_JBHRYJ010000001.1"/>
</dbReference>
<name>A0ABV7VFT5_9PROT</name>
<dbReference type="Gene3D" id="1.25.40.10">
    <property type="entry name" value="Tetratricopeptide repeat domain"/>
    <property type="match status" value="2"/>
</dbReference>